<dbReference type="EMBL" id="JAGMUV010000003">
    <property type="protein sequence ID" value="KAH7165286.1"/>
    <property type="molecule type" value="Genomic_DNA"/>
</dbReference>
<gene>
    <name evidence="2" type="ORF">EDB81DRAFT_852203</name>
</gene>
<keyword evidence="3" id="KW-1185">Reference proteome</keyword>
<dbReference type="Proteomes" id="UP000738349">
    <property type="component" value="Unassembled WGS sequence"/>
</dbReference>
<dbReference type="AlphaFoldDB" id="A0A9P9FMS6"/>
<comment type="caution">
    <text evidence="2">The sequence shown here is derived from an EMBL/GenBank/DDBJ whole genome shotgun (WGS) entry which is preliminary data.</text>
</comment>
<evidence type="ECO:0000313" key="2">
    <source>
        <dbReference type="EMBL" id="KAH7165286.1"/>
    </source>
</evidence>
<feature type="region of interest" description="Disordered" evidence="1">
    <location>
        <begin position="57"/>
        <end position="82"/>
    </location>
</feature>
<evidence type="ECO:0000256" key="1">
    <source>
        <dbReference type="SAM" id="MobiDB-lite"/>
    </source>
</evidence>
<name>A0A9P9FMS6_9HYPO</name>
<sequence length="306" mass="33791">MSLPHSDALQHQQSSLPDFMMGKHSIYIWLQLTSLRPGDDESVPEDDEVGDEYNEAINNDNASKDEGEVTDTGDTEGPGPLDGIVFDGNDDDVKDDEYGIPNQYNKSNFLNPTRGIGGASHWKTTSRSAICAPLAKGRHHQGLGPYKAIFFLHVSDADVSAPWKPSPDCLHHSNGRWSNSTLASQYVAPNALRGCLDERDIQKWHCEWEQHRPQGTGCQPQARSSDFISAMAESAQPPTRDSGVQATLTFGYTLRARNLGVLLSLESFPDLKRTRSLRELSRADGLPECTRPKKLADFEPGISFLL</sequence>
<reference evidence="2" key="1">
    <citation type="journal article" date="2021" name="Nat. Commun.">
        <title>Genetic determinants of endophytism in the Arabidopsis root mycobiome.</title>
        <authorList>
            <person name="Mesny F."/>
            <person name="Miyauchi S."/>
            <person name="Thiergart T."/>
            <person name="Pickel B."/>
            <person name="Atanasova L."/>
            <person name="Karlsson M."/>
            <person name="Huettel B."/>
            <person name="Barry K.W."/>
            <person name="Haridas S."/>
            <person name="Chen C."/>
            <person name="Bauer D."/>
            <person name="Andreopoulos W."/>
            <person name="Pangilinan J."/>
            <person name="LaButti K."/>
            <person name="Riley R."/>
            <person name="Lipzen A."/>
            <person name="Clum A."/>
            <person name="Drula E."/>
            <person name="Henrissat B."/>
            <person name="Kohler A."/>
            <person name="Grigoriev I.V."/>
            <person name="Martin F.M."/>
            <person name="Hacquard S."/>
        </authorList>
    </citation>
    <scope>NUCLEOTIDE SEQUENCE</scope>
    <source>
        <strain evidence="2">MPI-CAGE-AT-0147</strain>
    </source>
</reference>
<accession>A0A9P9FMS6</accession>
<evidence type="ECO:0000313" key="3">
    <source>
        <dbReference type="Proteomes" id="UP000738349"/>
    </source>
</evidence>
<organism evidence="2 3">
    <name type="scientific">Dactylonectria macrodidyma</name>
    <dbReference type="NCBI Taxonomy" id="307937"/>
    <lineage>
        <taxon>Eukaryota</taxon>
        <taxon>Fungi</taxon>
        <taxon>Dikarya</taxon>
        <taxon>Ascomycota</taxon>
        <taxon>Pezizomycotina</taxon>
        <taxon>Sordariomycetes</taxon>
        <taxon>Hypocreomycetidae</taxon>
        <taxon>Hypocreales</taxon>
        <taxon>Nectriaceae</taxon>
        <taxon>Dactylonectria</taxon>
    </lineage>
</organism>
<proteinExistence type="predicted"/>
<protein>
    <submittedName>
        <fullName evidence="2">Uncharacterized protein</fullName>
    </submittedName>
</protein>